<keyword evidence="2" id="KW-1185">Reference proteome</keyword>
<feature type="non-terminal residue" evidence="1">
    <location>
        <position position="42"/>
    </location>
</feature>
<dbReference type="Proteomes" id="UP000789405">
    <property type="component" value="Unassembled WGS sequence"/>
</dbReference>
<dbReference type="AlphaFoldDB" id="A0A9N9JVM4"/>
<gene>
    <name evidence="1" type="ORF">DERYTH_LOCUS22768</name>
</gene>
<sequence length="42" mass="4990">FTYLILQALIRRTKQSSLWCQFETQEGLSIQGKDLESFRIIQ</sequence>
<dbReference type="EMBL" id="CAJVPY010032539">
    <property type="protein sequence ID" value="CAG8797888.1"/>
    <property type="molecule type" value="Genomic_DNA"/>
</dbReference>
<name>A0A9N9JVM4_9GLOM</name>
<protein>
    <submittedName>
        <fullName evidence="1">5495_t:CDS:1</fullName>
    </submittedName>
</protein>
<reference evidence="1" key="1">
    <citation type="submission" date="2021-06" db="EMBL/GenBank/DDBJ databases">
        <authorList>
            <person name="Kallberg Y."/>
            <person name="Tangrot J."/>
            <person name="Rosling A."/>
        </authorList>
    </citation>
    <scope>NUCLEOTIDE SEQUENCE</scope>
    <source>
        <strain evidence="1">MA453B</strain>
    </source>
</reference>
<evidence type="ECO:0000313" key="1">
    <source>
        <dbReference type="EMBL" id="CAG8797888.1"/>
    </source>
</evidence>
<organism evidence="1 2">
    <name type="scientific">Dentiscutata erythropus</name>
    <dbReference type="NCBI Taxonomy" id="1348616"/>
    <lineage>
        <taxon>Eukaryota</taxon>
        <taxon>Fungi</taxon>
        <taxon>Fungi incertae sedis</taxon>
        <taxon>Mucoromycota</taxon>
        <taxon>Glomeromycotina</taxon>
        <taxon>Glomeromycetes</taxon>
        <taxon>Diversisporales</taxon>
        <taxon>Gigasporaceae</taxon>
        <taxon>Dentiscutata</taxon>
    </lineage>
</organism>
<feature type="non-terminal residue" evidence="1">
    <location>
        <position position="1"/>
    </location>
</feature>
<accession>A0A9N9JVM4</accession>
<proteinExistence type="predicted"/>
<evidence type="ECO:0000313" key="2">
    <source>
        <dbReference type="Proteomes" id="UP000789405"/>
    </source>
</evidence>
<comment type="caution">
    <text evidence="1">The sequence shown here is derived from an EMBL/GenBank/DDBJ whole genome shotgun (WGS) entry which is preliminary data.</text>
</comment>